<feature type="region of interest" description="Disordered" evidence="1">
    <location>
        <begin position="1"/>
        <end position="35"/>
    </location>
</feature>
<sequence length="151" mass="17673">MASKKRNASQHSQQQQEDVHRGPRSRRARAREEQQNVIEEEQQNVVLIDNSQLEKQKTIIFKSGMYHDADILTSTAIVELLEFQKLTFVTQFHCNWYPDMVKQFYESCRLTSNAANFVVNESLGFTMLNDLVRVFKMSTKGVHEYPERGWS</sequence>
<protein>
    <submittedName>
        <fullName evidence="2">Uncharacterized protein</fullName>
    </submittedName>
</protein>
<reference evidence="2 3" key="1">
    <citation type="submission" date="2024-01" db="EMBL/GenBank/DDBJ databases">
        <title>The complete chloroplast genome sequence of Lithospermum erythrorhizon: insights into the phylogenetic relationship among Boraginaceae species and the maternal lineages of purple gromwells.</title>
        <authorList>
            <person name="Okada T."/>
            <person name="Watanabe K."/>
        </authorList>
    </citation>
    <scope>NUCLEOTIDE SEQUENCE [LARGE SCALE GENOMIC DNA]</scope>
</reference>
<gene>
    <name evidence="2" type="ORF">LIER_39817</name>
</gene>
<dbReference type="AlphaFoldDB" id="A0AAV3QR58"/>
<evidence type="ECO:0000313" key="2">
    <source>
        <dbReference type="EMBL" id="GAA0164562.1"/>
    </source>
</evidence>
<name>A0AAV3QR58_LITER</name>
<proteinExistence type="predicted"/>
<accession>A0AAV3QR58</accession>
<evidence type="ECO:0000313" key="3">
    <source>
        <dbReference type="Proteomes" id="UP001454036"/>
    </source>
</evidence>
<organism evidence="2 3">
    <name type="scientific">Lithospermum erythrorhizon</name>
    <name type="common">Purple gromwell</name>
    <name type="synonym">Lithospermum officinale var. erythrorhizon</name>
    <dbReference type="NCBI Taxonomy" id="34254"/>
    <lineage>
        <taxon>Eukaryota</taxon>
        <taxon>Viridiplantae</taxon>
        <taxon>Streptophyta</taxon>
        <taxon>Embryophyta</taxon>
        <taxon>Tracheophyta</taxon>
        <taxon>Spermatophyta</taxon>
        <taxon>Magnoliopsida</taxon>
        <taxon>eudicotyledons</taxon>
        <taxon>Gunneridae</taxon>
        <taxon>Pentapetalae</taxon>
        <taxon>asterids</taxon>
        <taxon>lamiids</taxon>
        <taxon>Boraginales</taxon>
        <taxon>Boraginaceae</taxon>
        <taxon>Boraginoideae</taxon>
        <taxon>Lithospermeae</taxon>
        <taxon>Lithospermum</taxon>
    </lineage>
</organism>
<evidence type="ECO:0000256" key="1">
    <source>
        <dbReference type="SAM" id="MobiDB-lite"/>
    </source>
</evidence>
<dbReference type="Proteomes" id="UP001454036">
    <property type="component" value="Unassembled WGS sequence"/>
</dbReference>
<keyword evidence="3" id="KW-1185">Reference proteome</keyword>
<comment type="caution">
    <text evidence="2">The sequence shown here is derived from an EMBL/GenBank/DDBJ whole genome shotgun (WGS) entry which is preliminary data.</text>
</comment>
<dbReference type="EMBL" id="BAABME010021927">
    <property type="protein sequence ID" value="GAA0164562.1"/>
    <property type="molecule type" value="Genomic_DNA"/>
</dbReference>